<dbReference type="AlphaFoldDB" id="A0A1F5N1W4"/>
<evidence type="ECO:0000313" key="1">
    <source>
        <dbReference type="EMBL" id="OGE71614.1"/>
    </source>
</evidence>
<dbReference type="EMBL" id="MFDV01000015">
    <property type="protein sequence ID" value="OGE71614.1"/>
    <property type="molecule type" value="Genomic_DNA"/>
</dbReference>
<reference evidence="1 2" key="1">
    <citation type="journal article" date="2016" name="Nat. Commun.">
        <title>Thousands of microbial genomes shed light on interconnected biogeochemical processes in an aquifer system.</title>
        <authorList>
            <person name="Anantharaman K."/>
            <person name="Brown C.T."/>
            <person name="Hug L.A."/>
            <person name="Sharon I."/>
            <person name="Castelle C.J."/>
            <person name="Probst A.J."/>
            <person name="Thomas B.C."/>
            <person name="Singh A."/>
            <person name="Wilkins M.J."/>
            <person name="Karaoz U."/>
            <person name="Brodie E.L."/>
            <person name="Williams K.H."/>
            <person name="Hubbard S.S."/>
            <person name="Banfield J.F."/>
        </authorList>
    </citation>
    <scope>NUCLEOTIDE SEQUENCE [LARGE SCALE GENOMIC DNA]</scope>
</reference>
<name>A0A1F5N1W4_9BACT</name>
<organism evidence="1 2">
    <name type="scientific">Candidatus Daviesbacteria bacterium RIFCSPLOWO2_02_FULL_38_15</name>
    <dbReference type="NCBI Taxonomy" id="1797794"/>
    <lineage>
        <taxon>Bacteria</taxon>
        <taxon>Candidatus Daviesiibacteriota</taxon>
    </lineage>
</organism>
<sequence length="75" mass="8431">MNPTAEKTFNQGVEWVTREIKKEILAESPGELISFNFKPLNDNAIPSIDDQRRAIKALVNCGAIKIVQNIYPFPS</sequence>
<accession>A0A1F5N1W4</accession>
<gene>
    <name evidence="1" type="ORF">A3H40_01230</name>
</gene>
<comment type="caution">
    <text evidence="1">The sequence shown here is derived from an EMBL/GenBank/DDBJ whole genome shotgun (WGS) entry which is preliminary data.</text>
</comment>
<dbReference type="Proteomes" id="UP000177057">
    <property type="component" value="Unassembled WGS sequence"/>
</dbReference>
<protein>
    <submittedName>
        <fullName evidence="1">Uncharacterized protein</fullName>
    </submittedName>
</protein>
<evidence type="ECO:0000313" key="2">
    <source>
        <dbReference type="Proteomes" id="UP000177057"/>
    </source>
</evidence>
<proteinExistence type="predicted"/>